<comment type="subcellular location">
    <subcellularLocation>
        <location evidence="1">Cell membrane</location>
        <topology evidence="1">Multi-pass membrane protein</topology>
    </subcellularLocation>
</comment>
<dbReference type="InterPro" id="IPR004477">
    <property type="entry name" value="ComEC_N"/>
</dbReference>
<dbReference type="PANTHER" id="PTHR30619">
    <property type="entry name" value="DNA INTERNALIZATION/COMPETENCE PROTEIN COMEC/REC2"/>
    <property type="match status" value="1"/>
</dbReference>
<dbReference type="Proteomes" id="UP000476030">
    <property type="component" value="Unassembled WGS sequence"/>
</dbReference>
<keyword evidence="5 6" id="KW-0472">Membrane</keyword>
<feature type="transmembrane region" description="Helical" evidence="6">
    <location>
        <begin position="301"/>
        <end position="319"/>
    </location>
</feature>
<keyword evidence="3 6" id="KW-0812">Transmembrane</keyword>
<reference evidence="9 10" key="1">
    <citation type="submission" date="2019-12" db="EMBL/GenBank/DDBJ databases">
        <title>Snethiella sp. nov. sp. isolated from sea sand.</title>
        <authorList>
            <person name="Kim J."/>
            <person name="Jeong S.E."/>
            <person name="Jung H.S."/>
            <person name="Jeon C.O."/>
        </authorList>
    </citation>
    <scope>NUCLEOTIDE SEQUENCE [LARGE SCALE GENOMIC DNA]</scope>
    <source>
        <strain evidence="9 10">DP05</strain>
    </source>
</reference>
<dbReference type="PANTHER" id="PTHR30619:SF1">
    <property type="entry name" value="RECOMBINATION PROTEIN 2"/>
    <property type="match status" value="1"/>
</dbReference>
<feature type="transmembrane region" description="Helical" evidence="6">
    <location>
        <begin position="23"/>
        <end position="41"/>
    </location>
</feature>
<evidence type="ECO:0000313" key="9">
    <source>
        <dbReference type="EMBL" id="MZR30475.1"/>
    </source>
</evidence>
<feature type="transmembrane region" description="Helical" evidence="6">
    <location>
        <begin position="406"/>
        <end position="429"/>
    </location>
</feature>
<evidence type="ECO:0000256" key="4">
    <source>
        <dbReference type="ARBA" id="ARBA00022989"/>
    </source>
</evidence>
<evidence type="ECO:0000256" key="2">
    <source>
        <dbReference type="ARBA" id="ARBA00022475"/>
    </source>
</evidence>
<dbReference type="InterPro" id="IPR052159">
    <property type="entry name" value="Competence_DNA_uptake"/>
</dbReference>
<dbReference type="Pfam" id="PF13567">
    <property type="entry name" value="DUF4131"/>
    <property type="match status" value="1"/>
</dbReference>
<feature type="domain" description="DUF4131" evidence="8">
    <location>
        <begin position="47"/>
        <end position="194"/>
    </location>
</feature>
<evidence type="ECO:0000313" key="10">
    <source>
        <dbReference type="Proteomes" id="UP000476030"/>
    </source>
</evidence>
<accession>A0A6L8W5R0</accession>
<evidence type="ECO:0000259" key="7">
    <source>
        <dbReference type="Pfam" id="PF03772"/>
    </source>
</evidence>
<dbReference type="NCBIfam" id="TIGR00360">
    <property type="entry name" value="ComEC_N-term"/>
    <property type="match status" value="1"/>
</dbReference>
<organism evidence="9 10">
    <name type="scientific">Sneathiella litorea</name>
    <dbReference type="NCBI Taxonomy" id="2606216"/>
    <lineage>
        <taxon>Bacteria</taxon>
        <taxon>Pseudomonadati</taxon>
        <taxon>Pseudomonadota</taxon>
        <taxon>Alphaproteobacteria</taxon>
        <taxon>Sneathiellales</taxon>
        <taxon>Sneathiellaceae</taxon>
        <taxon>Sneathiella</taxon>
    </lineage>
</organism>
<feature type="transmembrane region" description="Helical" evidence="6">
    <location>
        <begin position="47"/>
        <end position="63"/>
    </location>
</feature>
<proteinExistence type="predicted"/>
<keyword evidence="10" id="KW-1185">Reference proteome</keyword>
<feature type="transmembrane region" description="Helical" evidence="6">
    <location>
        <begin position="263"/>
        <end position="289"/>
    </location>
</feature>
<gene>
    <name evidence="9" type="ORF">GQE98_07475</name>
</gene>
<feature type="transmembrane region" description="Helical" evidence="6">
    <location>
        <begin position="525"/>
        <end position="542"/>
    </location>
</feature>
<evidence type="ECO:0000259" key="8">
    <source>
        <dbReference type="Pfam" id="PF13567"/>
    </source>
</evidence>
<dbReference type="GO" id="GO:0005886">
    <property type="term" value="C:plasma membrane"/>
    <property type="evidence" value="ECO:0007669"/>
    <property type="project" value="UniProtKB-SubCell"/>
</dbReference>
<feature type="transmembrane region" description="Helical" evidence="6">
    <location>
        <begin position="70"/>
        <end position="89"/>
    </location>
</feature>
<dbReference type="EMBL" id="WTUW01000002">
    <property type="protein sequence ID" value="MZR30475.1"/>
    <property type="molecule type" value="Genomic_DNA"/>
</dbReference>
<dbReference type="Pfam" id="PF03772">
    <property type="entry name" value="Competence"/>
    <property type="match status" value="1"/>
</dbReference>
<keyword evidence="4 6" id="KW-1133">Transmembrane helix</keyword>
<feature type="transmembrane region" description="Helical" evidence="6">
    <location>
        <begin position="441"/>
        <end position="463"/>
    </location>
</feature>
<evidence type="ECO:0000256" key="5">
    <source>
        <dbReference type="ARBA" id="ARBA00023136"/>
    </source>
</evidence>
<dbReference type="RefSeq" id="WP_161315057.1">
    <property type="nucleotide sequence ID" value="NZ_WTUW01000002.1"/>
</dbReference>
<keyword evidence="2" id="KW-1003">Cell membrane</keyword>
<feature type="transmembrane region" description="Helical" evidence="6">
    <location>
        <begin position="354"/>
        <end position="386"/>
    </location>
</feature>
<feature type="transmembrane region" description="Helical" evidence="6">
    <location>
        <begin position="469"/>
        <end position="487"/>
    </location>
</feature>
<sequence length="699" mass="77148">MILSGLKDHENLPDQFLRDRTRWFLWFPALIGFGIALYFALPVEPGLSWLILPGFLAILLVPLRDYPNFGLRLLVGSLFLVTIGFSVGLTRTAIVDAPILQKKQVTELTGRIQEKSTGPKSARFLIGDLNFSEKDNIPPLKYIRLSSRSNFQDITPGQLIRVKAVLLPPPEPAYPGGYDFQRHSYFQSIGAVGYSISSFEVVGHNHNLLTRIQGLSAEMRASIASFVLTQASSENAGFIIAIMTGDKAAIPQSQLDDMRFSGLAHLLAISGMHMGMIGGLIFFAARFLLVLSPYIALYYPVKKIAALIALVGLTGYLFVSGMSVSAVRAFIMIAALFIAICFDRTALSLRMVAIAAVIILSLFPESLVSASFQMSFAAVFALISLYEQVGPRLGQFARSGGAVRRGFAYLSGVALTSLVAGLATAPFALYHFGQVATYSLIANLLAVPVMGLWVMPGVILAFIGYPFELTFPLAIVGSGIDLILWVARETASWPSAVMYLGSFSVFQLIGITFIGLWFIVWRQPVRWFALPMLAVLLLTFLANRSPDVLISESGNLYALKTEAGETYFSTRRADRFEAERWQLVMGKEITEEKPSNLVCDPNGCAYRRHPDVIAFPTTMAGVEMDCARADIIVSRIPAPKECNDARLVIDRFDLWRRGAHSLYFEKDGEIHVETTHGLRGRRPWVPARYRENSESPTKE</sequence>
<dbReference type="InterPro" id="IPR025405">
    <property type="entry name" value="DUF4131"/>
</dbReference>
<feature type="domain" description="ComEC/Rec2-related protein" evidence="7">
    <location>
        <begin position="243"/>
        <end position="523"/>
    </location>
</feature>
<evidence type="ECO:0000256" key="6">
    <source>
        <dbReference type="SAM" id="Phobius"/>
    </source>
</evidence>
<evidence type="ECO:0000256" key="1">
    <source>
        <dbReference type="ARBA" id="ARBA00004651"/>
    </source>
</evidence>
<comment type="caution">
    <text evidence="9">The sequence shown here is derived from an EMBL/GenBank/DDBJ whole genome shotgun (WGS) entry which is preliminary data.</text>
</comment>
<name>A0A6L8W5R0_9PROT</name>
<protein>
    <submittedName>
        <fullName evidence="9">DUF4131 domain-containing protein</fullName>
    </submittedName>
</protein>
<evidence type="ECO:0000256" key="3">
    <source>
        <dbReference type="ARBA" id="ARBA00022692"/>
    </source>
</evidence>
<dbReference type="AlphaFoldDB" id="A0A6L8W5R0"/>
<feature type="transmembrane region" description="Helical" evidence="6">
    <location>
        <begin position="499"/>
        <end position="519"/>
    </location>
</feature>